<dbReference type="Gene3D" id="1.10.260.40">
    <property type="entry name" value="lambda repressor-like DNA-binding domains"/>
    <property type="match status" value="1"/>
</dbReference>
<proteinExistence type="predicted"/>
<feature type="domain" description="HTH cro/C1-type" evidence="1">
    <location>
        <begin position="12"/>
        <end position="66"/>
    </location>
</feature>
<dbReference type="SUPFAM" id="SSF47413">
    <property type="entry name" value="lambda repressor-like DNA-binding domains"/>
    <property type="match status" value="1"/>
</dbReference>
<evidence type="ECO:0000259" key="1">
    <source>
        <dbReference type="PROSITE" id="PS50943"/>
    </source>
</evidence>
<accession>A0ABS3KSZ9</accession>
<dbReference type="EMBL" id="JACTNG010000007">
    <property type="protein sequence ID" value="MBO1080162.1"/>
    <property type="molecule type" value="Genomic_DNA"/>
</dbReference>
<dbReference type="Proteomes" id="UP001518989">
    <property type="component" value="Unassembled WGS sequence"/>
</dbReference>
<dbReference type="InterPro" id="IPR010982">
    <property type="entry name" value="Lambda_DNA-bd_dom_sf"/>
</dbReference>
<protein>
    <submittedName>
        <fullName evidence="2">Helix-turn-helix transcriptional regulator</fullName>
    </submittedName>
</protein>
<name>A0ABS3KSZ9_9PROT</name>
<comment type="caution">
    <text evidence="2">The sequence shown here is derived from an EMBL/GenBank/DDBJ whole genome shotgun (WGS) entry which is preliminary data.</text>
</comment>
<dbReference type="SMART" id="SM00530">
    <property type="entry name" value="HTH_XRE"/>
    <property type="match status" value="1"/>
</dbReference>
<dbReference type="Pfam" id="PF01381">
    <property type="entry name" value="HTH_3"/>
    <property type="match status" value="1"/>
</dbReference>
<organism evidence="2 3">
    <name type="scientific">Roseomonas haemaphysalidis</name>
    <dbReference type="NCBI Taxonomy" id="2768162"/>
    <lineage>
        <taxon>Bacteria</taxon>
        <taxon>Pseudomonadati</taxon>
        <taxon>Pseudomonadota</taxon>
        <taxon>Alphaproteobacteria</taxon>
        <taxon>Acetobacterales</taxon>
        <taxon>Roseomonadaceae</taxon>
        <taxon>Roseomonas</taxon>
    </lineage>
</organism>
<evidence type="ECO:0000313" key="2">
    <source>
        <dbReference type="EMBL" id="MBO1080162.1"/>
    </source>
</evidence>
<keyword evidence="3" id="KW-1185">Reference proteome</keyword>
<dbReference type="CDD" id="cd00093">
    <property type="entry name" value="HTH_XRE"/>
    <property type="match status" value="1"/>
</dbReference>
<sequence length="145" mass="15302">MNHTSAALGKEIRYQRRLSGLTLKQVAARIGVTGVQLHRYEVGTTGVTTGRLVAIANALGIRPDVLLNAATASEQPPVAVNPASIATQDFAAFLEMFMTIKDPSHRDALMAVARMMSSSSGQQPAAQVSANGTRDPRDVFVALAA</sequence>
<dbReference type="PROSITE" id="PS50943">
    <property type="entry name" value="HTH_CROC1"/>
    <property type="match status" value="1"/>
</dbReference>
<reference evidence="2 3" key="1">
    <citation type="submission" date="2020-09" db="EMBL/GenBank/DDBJ databases">
        <title>Roseomonas.</title>
        <authorList>
            <person name="Zhu W."/>
        </authorList>
    </citation>
    <scope>NUCLEOTIDE SEQUENCE [LARGE SCALE GENOMIC DNA]</scope>
    <source>
        <strain evidence="2 3">573</strain>
    </source>
</reference>
<evidence type="ECO:0000313" key="3">
    <source>
        <dbReference type="Proteomes" id="UP001518989"/>
    </source>
</evidence>
<gene>
    <name evidence="2" type="ORF">IAI61_14070</name>
</gene>
<dbReference type="RefSeq" id="WP_207417989.1">
    <property type="nucleotide sequence ID" value="NZ_CP061177.1"/>
</dbReference>
<dbReference type="InterPro" id="IPR001387">
    <property type="entry name" value="Cro/C1-type_HTH"/>
</dbReference>